<evidence type="ECO:0000313" key="3">
    <source>
        <dbReference type="Proteomes" id="UP000009235"/>
    </source>
</evidence>
<dbReference type="Proteomes" id="UP000009235">
    <property type="component" value="Chromosome"/>
</dbReference>
<accession>F6ER17</accession>
<dbReference type="STRING" id="443218.AS9A_2257"/>
<protein>
    <submittedName>
        <fullName evidence="2">Molybdopterin dinucleotide-binding region</fullName>
    </submittedName>
</protein>
<dbReference type="KEGG" id="asd:AS9A_2257"/>
<organism evidence="2 3">
    <name type="scientific">Hoyosella subflava (strain DSM 45089 / JCM 17490 / NBRC 109087 / DQS3-9A1)</name>
    <name type="common">Amycolicicoccus subflavus</name>
    <dbReference type="NCBI Taxonomy" id="443218"/>
    <lineage>
        <taxon>Bacteria</taxon>
        <taxon>Bacillati</taxon>
        <taxon>Actinomycetota</taxon>
        <taxon>Actinomycetes</taxon>
        <taxon>Mycobacteriales</taxon>
        <taxon>Hoyosellaceae</taxon>
        <taxon>Hoyosella</taxon>
    </lineage>
</organism>
<gene>
    <name evidence="2" type="ordered locus">AS9A_2257</name>
</gene>
<evidence type="ECO:0000256" key="1">
    <source>
        <dbReference type="SAM" id="MobiDB-lite"/>
    </source>
</evidence>
<name>F6ER17_HOYSD</name>
<keyword evidence="3" id="KW-1185">Reference proteome</keyword>
<dbReference type="eggNOG" id="COG0243">
    <property type="taxonomic scope" value="Bacteria"/>
</dbReference>
<dbReference type="HOGENOM" id="CLU_2663009_0_0_11"/>
<proteinExistence type="predicted"/>
<evidence type="ECO:0000313" key="2">
    <source>
        <dbReference type="EMBL" id="AEF40704.1"/>
    </source>
</evidence>
<dbReference type="EMBL" id="CP002786">
    <property type="protein sequence ID" value="AEF40704.1"/>
    <property type="molecule type" value="Genomic_DNA"/>
</dbReference>
<feature type="region of interest" description="Disordered" evidence="1">
    <location>
        <begin position="1"/>
        <end position="31"/>
    </location>
</feature>
<sequence length="75" mass="7713">MVAVPHGGGHKGTGTWRRANQEGGANINELASSDPADVERLVGMSHLSGIRIRAERVAARSAAQKPEPAVAVSGT</sequence>
<dbReference type="AlphaFoldDB" id="F6ER17"/>
<feature type="compositionally biased region" description="Gly residues" evidence="1">
    <location>
        <begin position="1"/>
        <end position="12"/>
    </location>
</feature>
<reference evidence="2 3" key="1">
    <citation type="journal article" date="2011" name="J. Bacteriol.">
        <title>Complete genome sequence of Amycolicicoccus subflavus DQS3-9A1T, an actinomycete isolated from crude oil-polluted soil.</title>
        <authorList>
            <person name="Cai M."/>
            <person name="Chen W.M."/>
            <person name="Nie Y."/>
            <person name="Chi C.Q."/>
            <person name="Wang Y.N."/>
            <person name="Tang Y.Q."/>
            <person name="Li G.Y."/>
            <person name="Wu X.L."/>
        </authorList>
    </citation>
    <scope>NUCLEOTIDE SEQUENCE [LARGE SCALE GENOMIC DNA]</scope>
    <source>
        <strain evidence="3">DSM 45089 / DQS3-9A1</strain>
    </source>
</reference>